<dbReference type="EMBL" id="PYGA01000001">
    <property type="protein sequence ID" value="PSL00804.1"/>
    <property type="molecule type" value="Genomic_DNA"/>
</dbReference>
<dbReference type="SUPFAM" id="SSF46689">
    <property type="entry name" value="Homeodomain-like"/>
    <property type="match status" value="1"/>
</dbReference>
<evidence type="ECO:0000256" key="4">
    <source>
        <dbReference type="PROSITE-ProRule" id="PRU00335"/>
    </source>
</evidence>
<keyword evidence="3" id="KW-0804">Transcription</keyword>
<sequence>MICKNMAMTSGDPIGLRERKKRETRRALLRAAVRLTVEHGLDSVTVEDIAAAAGVSTRTFFNYFPSKEDAVVGDGPPRPTAAALAVYTAGGPTGDRIDDLKALLASAVPTGDAVPSVEEMRQRKSLFVREPQLAPRFMAVFHETERELVTAIAARDHTDPEELHPQIVAAVATTAVRFAMRRWVATEGAQDAHSILNETFDVLKQGL</sequence>
<protein>
    <submittedName>
        <fullName evidence="6">TetR family transcriptional regulator</fullName>
    </submittedName>
</protein>
<dbReference type="Pfam" id="PF00440">
    <property type="entry name" value="TetR_N"/>
    <property type="match status" value="1"/>
</dbReference>
<dbReference type="Pfam" id="PF17754">
    <property type="entry name" value="TetR_C_14"/>
    <property type="match status" value="1"/>
</dbReference>
<organism evidence="6 7">
    <name type="scientific">Murinocardiopsis flavida</name>
    <dbReference type="NCBI Taxonomy" id="645275"/>
    <lineage>
        <taxon>Bacteria</taxon>
        <taxon>Bacillati</taxon>
        <taxon>Actinomycetota</taxon>
        <taxon>Actinomycetes</taxon>
        <taxon>Streptosporangiales</taxon>
        <taxon>Nocardiopsidaceae</taxon>
        <taxon>Murinocardiopsis</taxon>
    </lineage>
</organism>
<evidence type="ECO:0000256" key="3">
    <source>
        <dbReference type="ARBA" id="ARBA00023163"/>
    </source>
</evidence>
<keyword evidence="7" id="KW-1185">Reference proteome</keyword>
<evidence type="ECO:0000259" key="5">
    <source>
        <dbReference type="PROSITE" id="PS50977"/>
    </source>
</evidence>
<dbReference type="PANTHER" id="PTHR30055">
    <property type="entry name" value="HTH-TYPE TRANSCRIPTIONAL REGULATOR RUTR"/>
    <property type="match status" value="1"/>
</dbReference>
<dbReference type="PRINTS" id="PR00455">
    <property type="entry name" value="HTHTETR"/>
</dbReference>
<evidence type="ECO:0000313" key="7">
    <source>
        <dbReference type="Proteomes" id="UP000240542"/>
    </source>
</evidence>
<accession>A0A2P8DUD9</accession>
<feature type="DNA-binding region" description="H-T-H motif" evidence="4">
    <location>
        <begin position="45"/>
        <end position="64"/>
    </location>
</feature>
<dbReference type="GO" id="GO:0003700">
    <property type="term" value="F:DNA-binding transcription factor activity"/>
    <property type="evidence" value="ECO:0007669"/>
    <property type="project" value="TreeGrafter"/>
</dbReference>
<name>A0A2P8DUD9_9ACTN</name>
<dbReference type="AlphaFoldDB" id="A0A2P8DUD9"/>
<dbReference type="Gene3D" id="1.10.10.60">
    <property type="entry name" value="Homeodomain-like"/>
    <property type="match status" value="1"/>
</dbReference>
<dbReference type="GO" id="GO:0000976">
    <property type="term" value="F:transcription cis-regulatory region binding"/>
    <property type="evidence" value="ECO:0007669"/>
    <property type="project" value="TreeGrafter"/>
</dbReference>
<evidence type="ECO:0000313" key="6">
    <source>
        <dbReference type="EMBL" id="PSL00804.1"/>
    </source>
</evidence>
<dbReference type="InterPro" id="IPR041347">
    <property type="entry name" value="MftR_C"/>
</dbReference>
<dbReference type="PROSITE" id="PS50977">
    <property type="entry name" value="HTH_TETR_2"/>
    <property type="match status" value="1"/>
</dbReference>
<dbReference type="InterPro" id="IPR009057">
    <property type="entry name" value="Homeodomain-like_sf"/>
</dbReference>
<feature type="domain" description="HTH tetR-type" evidence="5">
    <location>
        <begin position="22"/>
        <end position="82"/>
    </location>
</feature>
<reference evidence="6 7" key="1">
    <citation type="submission" date="2018-03" db="EMBL/GenBank/DDBJ databases">
        <title>Genomic Encyclopedia of Archaeal and Bacterial Type Strains, Phase II (KMG-II): from individual species to whole genera.</title>
        <authorList>
            <person name="Goeker M."/>
        </authorList>
    </citation>
    <scope>NUCLEOTIDE SEQUENCE [LARGE SCALE GENOMIC DNA]</scope>
    <source>
        <strain evidence="6 7">DSM 45312</strain>
    </source>
</reference>
<keyword evidence="2 4" id="KW-0238">DNA-binding</keyword>
<keyword evidence="1" id="KW-0805">Transcription regulation</keyword>
<evidence type="ECO:0000256" key="1">
    <source>
        <dbReference type="ARBA" id="ARBA00023015"/>
    </source>
</evidence>
<dbReference type="InterPro" id="IPR050109">
    <property type="entry name" value="HTH-type_TetR-like_transc_reg"/>
</dbReference>
<gene>
    <name evidence="6" type="ORF">CLV63_101282</name>
</gene>
<dbReference type="InterPro" id="IPR001647">
    <property type="entry name" value="HTH_TetR"/>
</dbReference>
<comment type="caution">
    <text evidence="6">The sequence shown here is derived from an EMBL/GenBank/DDBJ whole genome shotgun (WGS) entry which is preliminary data.</text>
</comment>
<evidence type="ECO:0000256" key="2">
    <source>
        <dbReference type="ARBA" id="ARBA00023125"/>
    </source>
</evidence>
<dbReference type="Proteomes" id="UP000240542">
    <property type="component" value="Unassembled WGS sequence"/>
</dbReference>
<proteinExistence type="predicted"/>
<dbReference type="PANTHER" id="PTHR30055:SF238">
    <property type="entry name" value="MYCOFACTOCIN BIOSYNTHESIS TRANSCRIPTIONAL REGULATOR MFTR-RELATED"/>
    <property type="match status" value="1"/>
</dbReference>
<dbReference type="Gene3D" id="1.10.357.10">
    <property type="entry name" value="Tetracycline Repressor, domain 2"/>
    <property type="match status" value="1"/>
</dbReference>
<dbReference type="InterPro" id="IPR023772">
    <property type="entry name" value="DNA-bd_HTH_TetR-type_CS"/>
</dbReference>
<dbReference type="PROSITE" id="PS01081">
    <property type="entry name" value="HTH_TETR_1"/>
    <property type="match status" value="1"/>
</dbReference>